<dbReference type="Proteomes" id="UP000069705">
    <property type="component" value="Unassembled WGS sequence"/>
</dbReference>
<comment type="caution">
    <text evidence="1">The sequence shown here is derived from an EMBL/GenBank/DDBJ whole genome shotgun (WGS) entry which is preliminary data.</text>
</comment>
<organism evidence="1 2">
    <name type="scientific">Mycolicibacterium fortuitum subsp. acetamidolyticum</name>
    <dbReference type="NCBI Taxonomy" id="144550"/>
    <lineage>
        <taxon>Bacteria</taxon>
        <taxon>Bacillati</taxon>
        <taxon>Actinomycetota</taxon>
        <taxon>Actinomycetes</taxon>
        <taxon>Mycobacteriales</taxon>
        <taxon>Mycobacteriaceae</taxon>
        <taxon>Mycolicibacterium</taxon>
    </lineage>
</organism>
<sequence>MQSVGAARPGGSPMEVRHTKVPIEGMGVAHVVTDPTLASTDVMLWRYDGSRPVECTHWSSCGGSPAAAQDMHTFWCDLETLTLCVRGVSYSHYFSDWDYMDRKCRQLFGRSFADY</sequence>
<evidence type="ECO:0000313" key="2">
    <source>
        <dbReference type="Proteomes" id="UP000069705"/>
    </source>
</evidence>
<proteinExistence type="predicted"/>
<gene>
    <name evidence="1" type="ORF">RMCFA_0472</name>
</gene>
<evidence type="ECO:0000313" key="1">
    <source>
        <dbReference type="EMBL" id="GAT00358.1"/>
    </source>
</evidence>
<protein>
    <submittedName>
        <fullName evidence="1">Ankyrin repeat and SPRY domain containing protein</fullName>
    </submittedName>
</protein>
<reference evidence="2" key="2">
    <citation type="submission" date="2016-02" db="EMBL/GenBank/DDBJ databases">
        <title>Draft genome sequence of five rapidly growing Mycobacterium species.</title>
        <authorList>
            <person name="Katahira K."/>
            <person name="Gotou Y."/>
            <person name="Iida K."/>
            <person name="Ogura Y."/>
            <person name="Hayashi T."/>
        </authorList>
    </citation>
    <scope>NUCLEOTIDE SEQUENCE [LARGE SCALE GENOMIC DNA]</scope>
    <source>
        <strain evidence="2">JCM6368</strain>
    </source>
</reference>
<name>A0A100WKR9_MYCFO</name>
<dbReference type="EMBL" id="BCSZ01000008">
    <property type="protein sequence ID" value="GAT00358.1"/>
    <property type="molecule type" value="Genomic_DNA"/>
</dbReference>
<reference evidence="1 2" key="1">
    <citation type="journal article" date="2016" name="Genome Announc.">
        <title>Draft Genome Sequences of Five Rapidly Growing Mycobacterium Species, M. thermoresistibile, M. fortuitum subsp. acetamidolyticum, M. canariasense, M. brisbanense, and M. novocastrense.</title>
        <authorList>
            <person name="Katahira K."/>
            <person name="Ogura Y."/>
            <person name="Gotoh Y."/>
            <person name="Hayashi T."/>
        </authorList>
    </citation>
    <scope>NUCLEOTIDE SEQUENCE [LARGE SCALE GENOMIC DNA]</scope>
    <source>
        <strain evidence="1 2">JCM6368</strain>
    </source>
</reference>
<accession>A0A100WKR9</accession>
<dbReference type="AlphaFoldDB" id="A0A100WKR9"/>